<dbReference type="Proteomes" id="UP000007801">
    <property type="component" value="Unassembled WGS sequence"/>
</dbReference>
<evidence type="ECO:0000256" key="7">
    <source>
        <dbReference type="ARBA" id="ARBA00023128"/>
    </source>
</evidence>
<evidence type="ECO:0000313" key="10">
    <source>
        <dbReference type="EMBL" id="KPU76219.1"/>
    </source>
</evidence>
<feature type="transmembrane region" description="Helical" evidence="9">
    <location>
        <begin position="69"/>
        <end position="86"/>
    </location>
</feature>
<dbReference type="PANTHER" id="PTHR13603:SF1">
    <property type="entry name" value="TRANSMEMBRANE PROTEIN 186"/>
    <property type="match status" value="1"/>
</dbReference>
<accession>A0A0P8XNN9</accession>
<proteinExistence type="inferred from homology"/>
<name>A0A0P8XNN9_DROAN</name>
<evidence type="ECO:0000256" key="8">
    <source>
        <dbReference type="ARBA" id="ARBA00023136"/>
    </source>
</evidence>
<dbReference type="PANTHER" id="PTHR13603">
    <property type="entry name" value="TRANSMEMBRANE PROTEIN 186"/>
    <property type="match status" value="1"/>
</dbReference>
<evidence type="ECO:0000256" key="3">
    <source>
        <dbReference type="ARBA" id="ARBA00014604"/>
    </source>
</evidence>
<dbReference type="GeneID" id="26514220"/>
<organism evidence="10 11">
    <name type="scientific">Drosophila ananassae</name>
    <name type="common">Fruit fly</name>
    <dbReference type="NCBI Taxonomy" id="7217"/>
    <lineage>
        <taxon>Eukaryota</taxon>
        <taxon>Metazoa</taxon>
        <taxon>Ecdysozoa</taxon>
        <taxon>Arthropoda</taxon>
        <taxon>Hexapoda</taxon>
        <taxon>Insecta</taxon>
        <taxon>Pterygota</taxon>
        <taxon>Neoptera</taxon>
        <taxon>Endopterygota</taxon>
        <taxon>Diptera</taxon>
        <taxon>Brachycera</taxon>
        <taxon>Muscomorpha</taxon>
        <taxon>Ephydroidea</taxon>
        <taxon>Drosophilidae</taxon>
        <taxon>Drosophila</taxon>
        <taxon>Sophophora</taxon>
    </lineage>
</organism>
<keyword evidence="7" id="KW-0496">Mitochondrion</keyword>
<protein>
    <recommendedName>
        <fullName evidence="3">Transmembrane protein 186</fullName>
    </recommendedName>
</protein>
<evidence type="ECO:0000256" key="2">
    <source>
        <dbReference type="ARBA" id="ARBA00007020"/>
    </source>
</evidence>
<dbReference type="EMBL" id="CH902619">
    <property type="protein sequence ID" value="KPU76219.1"/>
    <property type="molecule type" value="Genomic_DNA"/>
</dbReference>
<evidence type="ECO:0000256" key="1">
    <source>
        <dbReference type="ARBA" id="ARBA00004448"/>
    </source>
</evidence>
<comment type="subcellular location">
    <subcellularLocation>
        <location evidence="1">Mitochondrion inner membrane</location>
        <topology evidence="1">Multi-pass membrane protein</topology>
    </subcellularLocation>
</comment>
<dbReference type="FunCoup" id="A0A0P8XNN9">
    <property type="interactions" value="1977"/>
</dbReference>
<dbReference type="OrthoDB" id="6147888at2759"/>
<comment type="similarity">
    <text evidence="2">Belongs to the TMEM186 family.</text>
</comment>
<evidence type="ECO:0000256" key="9">
    <source>
        <dbReference type="SAM" id="Phobius"/>
    </source>
</evidence>
<sequence length="203" mass="22579">MLPGLCRNVAGACRTRSVPIVIQQLQRRHISSEPSEKVSTHDQAFFTEWRTIYSLPSIRLVAALSKLKVYQGAFTVAGLPIAFALGQTGQLTTDVFGIYAAIGVSGLATLSLVSLAARNLVGFIYINEQQDLLKLAYVDFWGRRKETLVDTEDLLPNWEQSTASRLKFVVPISLRSDPKQRYKLLNRFGQVSDPELFEGLFGS</sequence>
<dbReference type="KEGG" id="dan:26514220"/>
<keyword evidence="6 9" id="KW-1133">Transmembrane helix</keyword>
<evidence type="ECO:0000256" key="5">
    <source>
        <dbReference type="ARBA" id="ARBA00022792"/>
    </source>
</evidence>
<feature type="transmembrane region" description="Helical" evidence="9">
    <location>
        <begin position="98"/>
        <end position="117"/>
    </location>
</feature>
<dbReference type="Pfam" id="PF06979">
    <property type="entry name" value="TMEM70"/>
    <property type="match status" value="1"/>
</dbReference>
<evidence type="ECO:0000256" key="4">
    <source>
        <dbReference type="ARBA" id="ARBA00022692"/>
    </source>
</evidence>
<dbReference type="STRING" id="7217.A0A0P8XNN9"/>
<dbReference type="InterPro" id="IPR026571">
    <property type="entry name" value="Tmem186"/>
</dbReference>
<gene>
    <name evidence="10" type="primary">Dana\GF26811</name>
    <name evidence="10" type="ORF">GF26811</name>
</gene>
<dbReference type="InParanoid" id="A0A0P8XNN9"/>
<dbReference type="AlphaFoldDB" id="A0A0P8XNN9"/>
<keyword evidence="8 9" id="KW-0472">Membrane</keyword>
<keyword evidence="11" id="KW-1185">Reference proteome</keyword>
<dbReference type="InterPro" id="IPR045325">
    <property type="entry name" value="TMEM70/TMEM186/TMEM223"/>
</dbReference>
<reference evidence="10 11" key="1">
    <citation type="journal article" date="2007" name="Nature">
        <title>Evolution of genes and genomes on the Drosophila phylogeny.</title>
        <authorList>
            <consortium name="Drosophila 12 Genomes Consortium"/>
            <person name="Clark A.G."/>
            <person name="Eisen M.B."/>
            <person name="Smith D.R."/>
            <person name="Bergman C.M."/>
            <person name="Oliver B."/>
            <person name="Markow T.A."/>
            <person name="Kaufman T.C."/>
            <person name="Kellis M."/>
            <person name="Gelbart W."/>
            <person name="Iyer V.N."/>
            <person name="Pollard D.A."/>
            <person name="Sackton T.B."/>
            <person name="Larracuente A.M."/>
            <person name="Singh N.D."/>
            <person name="Abad J.P."/>
            <person name="Abt D.N."/>
            <person name="Adryan B."/>
            <person name="Aguade M."/>
            <person name="Akashi H."/>
            <person name="Anderson W.W."/>
            <person name="Aquadro C.F."/>
            <person name="Ardell D.H."/>
            <person name="Arguello R."/>
            <person name="Artieri C.G."/>
            <person name="Barbash D.A."/>
            <person name="Barker D."/>
            <person name="Barsanti P."/>
            <person name="Batterham P."/>
            <person name="Batzoglou S."/>
            <person name="Begun D."/>
            <person name="Bhutkar A."/>
            <person name="Blanco E."/>
            <person name="Bosak S.A."/>
            <person name="Bradley R.K."/>
            <person name="Brand A.D."/>
            <person name="Brent M.R."/>
            <person name="Brooks A.N."/>
            <person name="Brown R.H."/>
            <person name="Butlin R.K."/>
            <person name="Caggese C."/>
            <person name="Calvi B.R."/>
            <person name="Bernardo de Carvalho A."/>
            <person name="Caspi A."/>
            <person name="Castrezana S."/>
            <person name="Celniker S.E."/>
            <person name="Chang J.L."/>
            <person name="Chapple C."/>
            <person name="Chatterji S."/>
            <person name="Chinwalla A."/>
            <person name="Civetta A."/>
            <person name="Clifton S.W."/>
            <person name="Comeron J.M."/>
            <person name="Costello J.C."/>
            <person name="Coyne J.A."/>
            <person name="Daub J."/>
            <person name="David R.G."/>
            <person name="Delcher A.L."/>
            <person name="Delehaunty K."/>
            <person name="Do C.B."/>
            <person name="Ebling H."/>
            <person name="Edwards K."/>
            <person name="Eickbush T."/>
            <person name="Evans J.D."/>
            <person name="Filipski A."/>
            <person name="Findeiss S."/>
            <person name="Freyhult E."/>
            <person name="Fulton L."/>
            <person name="Fulton R."/>
            <person name="Garcia A.C."/>
            <person name="Gardiner A."/>
            <person name="Garfield D.A."/>
            <person name="Garvin B.E."/>
            <person name="Gibson G."/>
            <person name="Gilbert D."/>
            <person name="Gnerre S."/>
            <person name="Godfrey J."/>
            <person name="Good R."/>
            <person name="Gotea V."/>
            <person name="Gravely B."/>
            <person name="Greenberg A.J."/>
            <person name="Griffiths-Jones S."/>
            <person name="Gross S."/>
            <person name="Guigo R."/>
            <person name="Gustafson E.A."/>
            <person name="Haerty W."/>
            <person name="Hahn M.W."/>
            <person name="Halligan D.L."/>
            <person name="Halpern A.L."/>
            <person name="Halter G.M."/>
            <person name="Han M.V."/>
            <person name="Heger A."/>
            <person name="Hillier L."/>
            <person name="Hinrichs A.S."/>
            <person name="Holmes I."/>
            <person name="Hoskins R.A."/>
            <person name="Hubisz M.J."/>
            <person name="Hultmark D."/>
            <person name="Huntley M.A."/>
            <person name="Jaffe D.B."/>
            <person name="Jagadeeshan S."/>
            <person name="Jeck W.R."/>
            <person name="Johnson J."/>
            <person name="Jones C.D."/>
            <person name="Jordan W.C."/>
            <person name="Karpen G.H."/>
            <person name="Kataoka E."/>
            <person name="Keightley P.D."/>
            <person name="Kheradpour P."/>
            <person name="Kirkness E.F."/>
            <person name="Koerich L.B."/>
            <person name="Kristiansen K."/>
            <person name="Kudrna D."/>
            <person name="Kulathinal R.J."/>
            <person name="Kumar S."/>
            <person name="Kwok R."/>
            <person name="Lander E."/>
            <person name="Langley C.H."/>
            <person name="Lapoint R."/>
            <person name="Lazzaro B.P."/>
            <person name="Lee S.J."/>
            <person name="Levesque L."/>
            <person name="Li R."/>
            <person name="Lin C.F."/>
            <person name="Lin M.F."/>
            <person name="Lindblad-Toh K."/>
            <person name="Llopart A."/>
            <person name="Long M."/>
            <person name="Low L."/>
            <person name="Lozovsky E."/>
            <person name="Lu J."/>
            <person name="Luo M."/>
            <person name="Machado C.A."/>
            <person name="Makalowski W."/>
            <person name="Marzo M."/>
            <person name="Matsuda M."/>
            <person name="Matzkin L."/>
            <person name="McAllister B."/>
            <person name="McBride C.S."/>
            <person name="McKernan B."/>
            <person name="McKernan K."/>
            <person name="Mendez-Lago M."/>
            <person name="Minx P."/>
            <person name="Mollenhauer M.U."/>
            <person name="Montooth K."/>
            <person name="Mount S.M."/>
            <person name="Mu X."/>
            <person name="Myers E."/>
            <person name="Negre B."/>
            <person name="Newfeld S."/>
            <person name="Nielsen R."/>
            <person name="Noor M.A."/>
            <person name="O'Grady P."/>
            <person name="Pachter L."/>
            <person name="Papaceit M."/>
            <person name="Parisi M.J."/>
            <person name="Parisi M."/>
            <person name="Parts L."/>
            <person name="Pedersen J.S."/>
            <person name="Pesole G."/>
            <person name="Phillippy A.M."/>
            <person name="Ponting C.P."/>
            <person name="Pop M."/>
            <person name="Porcelli D."/>
            <person name="Powell J.R."/>
            <person name="Prohaska S."/>
            <person name="Pruitt K."/>
            <person name="Puig M."/>
            <person name="Quesneville H."/>
            <person name="Ram K.R."/>
            <person name="Rand D."/>
            <person name="Rasmussen M.D."/>
            <person name="Reed L.K."/>
            <person name="Reenan R."/>
            <person name="Reily A."/>
            <person name="Remington K.A."/>
            <person name="Rieger T.T."/>
            <person name="Ritchie M.G."/>
            <person name="Robin C."/>
            <person name="Rogers Y.H."/>
            <person name="Rohde C."/>
            <person name="Rozas J."/>
            <person name="Rubenfield M.J."/>
            <person name="Ruiz A."/>
            <person name="Russo S."/>
            <person name="Salzberg S.L."/>
            <person name="Sanchez-Gracia A."/>
            <person name="Saranga D.J."/>
            <person name="Sato H."/>
            <person name="Schaeffer S.W."/>
            <person name="Schatz M.C."/>
            <person name="Schlenke T."/>
            <person name="Schwartz R."/>
            <person name="Segarra C."/>
            <person name="Singh R.S."/>
            <person name="Sirot L."/>
            <person name="Sirota M."/>
            <person name="Sisneros N.B."/>
            <person name="Smith C.D."/>
            <person name="Smith T.F."/>
            <person name="Spieth J."/>
            <person name="Stage D.E."/>
            <person name="Stark A."/>
            <person name="Stephan W."/>
            <person name="Strausberg R.L."/>
            <person name="Strempel S."/>
            <person name="Sturgill D."/>
            <person name="Sutton G."/>
            <person name="Sutton G.G."/>
            <person name="Tao W."/>
            <person name="Teichmann S."/>
            <person name="Tobari Y.N."/>
            <person name="Tomimura Y."/>
            <person name="Tsolas J.M."/>
            <person name="Valente V.L."/>
            <person name="Venter E."/>
            <person name="Venter J.C."/>
            <person name="Vicario S."/>
            <person name="Vieira F.G."/>
            <person name="Vilella A.J."/>
            <person name="Villasante A."/>
            <person name="Walenz B."/>
            <person name="Wang J."/>
            <person name="Wasserman M."/>
            <person name="Watts T."/>
            <person name="Wilson D."/>
            <person name="Wilson R.K."/>
            <person name="Wing R.A."/>
            <person name="Wolfner M.F."/>
            <person name="Wong A."/>
            <person name="Wong G.K."/>
            <person name="Wu C.I."/>
            <person name="Wu G."/>
            <person name="Yamamoto D."/>
            <person name="Yang H.P."/>
            <person name="Yang S.P."/>
            <person name="Yorke J.A."/>
            <person name="Yoshida K."/>
            <person name="Zdobnov E."/>
            <person name="Zhang P."/>
            <person name="Zhang Y."/>
            <person name="Zimin A.V."/>
            <person name="Baldwin J."/>
            <person name="Abdouelleil A."/>
            <person name="Abdulkadir J."/>
            <person name="Abebe A."/>
            <person name="Abera B."/>
            <person name="Abreu J."/>
            <person name="Acer S.C."/>
            <person name="Aftuck L."/>
            <person name="Alexander A."/>
            <person name="An P."/>
            <person name="Anderson E."/>
            <person name="Anderson S."/>
            <person name="Arachi H."/>
            <person name="Azer M."/>
            <person name="Bachantsang P."/>
            <person name="Barry A."/>
            <person name="Bayul T."/>
            <person name="Berlin A."/>
            <person name="Bessette D."/>
            <person name="Bloom T."/>
            <person name="Blye J."/>
            <person name="Boguslavskiy L."/>
            <person name="Bonnet C."/>
            <person name="Boukhgalter B."/>
            <person name="Bourzgui I."/>
            <person name="Brown A."/>
            <person name="Cahill P."/>
            <person name="Channer S."/>
            <person name="Cheshatsang Y."/>
            <person name="Chuda L."/>
            <person name="Citroen M."/>
            <person name="Collymore A."/>
            <person name="Cooke P."/>
            <person name="Costello M."/>
            <person name="D'Aco K."/>
            <person name="Daza R."/>
            <person name="De Haan G."/>
            <person name="DeGray S."/>
            <person name="DeMaso C."/>
            <person name="Dhargay N."/>
            <person name="Dooley K."/>
            <person name="Dooley E."/>
            <person name="Doricent M."/>
            <person name="Dorje P."/>
            <person name="Dorjee K."/>
            <person name="Dupes A."/>
            <person name="Elong R."/>
            <person name="Falk J."/>
            <person name="Farina A."/>
            <person name="Faro S."/>
            <person name="Ferguson D."/>
            <person name="Fisher S."/>
            <person name="Foley C.D."/>
            <person name="Franke A."/>
            <person name="Friedrich D."/>
            <person name="Gadbois L."/>
            <person name="Gearin G."/>
            <person name="Gearin C.R."/>
            <person name="Giannoukos G."/>
            <person name="Goode T."/>
            <person name="Graham J."/>
            <person name="Grandbois E."/>
            <person name="Grewal S."/>
            <person name="Gyaltsen K."/>
            <person name="Hafez N."/>
            <person name="Hagos B."/>
            <person name="Hall J."/>
            <person name="Henson C."/>
            <person name="Hollinger A."/>
            <person name="Honan T."/>
            <person name="Huard M.D."/>
            <person name="Hughes L."/>
            <person name="Hurhula B."/>
            <person name="Husby M.E."/>
            <person name="Kamat A."/>
            <person name="Kanga B."/>
            <person name="Kashin S."/>
            <person name="Khazanovich D."/>
            <person name="Kisner P."/>
            <person name="Lance K."/>
            <person name="Lara M."/>
            <person name="Lee W."/>
            <person name="Lennon N."/>
            <person name="Letendre F."/>
            <person name="LeVine R."/>
            <person name="Lipovsky A."/>
            <person name="Liu X."/>
            <person name="Liu J."/>
            <person name="Liu S."/>
            <person name="Lokyitsang T."/>
            <person name="Lokyitsang Y."/>
            <person name="Lubonja R."/>
            <person name="Lui A."/>
            <person name="MacDonald P."/>
            <person name="Magnisalis V."/>
            <person name="Maru K."/>
            <person name="Matthews C."/>
            <person name="McCusker W."/>
            <person name="McDonough S."/>
            <person name="Mehta T."/>
            <person name="Meldrim J."/>
            <person name="Meneus L."/>
            <person name="Mihai O."/>
            <person name="Mihalev A."/>
            <person name="Mihova T."/>
            <person name="Mittelman R."/>
            <person name="Mlenga V."/>
            <person name="Montmayeur A."/>
            <person name="Mulrain L."/>
            <person name="Navidi A."/>
            <person name="Naylor J."/>
            <person name="Negash T."/>
            <person name="Nguyen T."/>
            <person name="Nguyen N."/>
            <person name="Nicol R."/>
            <person name="Norbu C."/>
            <person name="Norbu N."/>
            <person name="Novod N."/>
            <person name="O'Neill B."/>
            <person name="Osman S."/>
            <person name="Markiewicz E."/>
            <person name="Oyono O.L."/>
            <person name="Patti C."/>
            <person name="Phunkhang P."/>
            <person name="Pierre F."/>
            <person name="Priest M."/>
            <person name="Raghuraman S."/>
            <person name="Rege F."/>
            <person name="Reyes R."/>
            <person name="Rise C."/>
            <person name="Rogov P."/>
            <person name="Ross K."/>
            <person name="Ryan E."/>
            <person name="Settipalli S."/>
            <person name="Shea T."/>
            <person name="Sherpa N."/>
            <person name="Shi L."/>
            <person name="Shih D."/>
            <person name="Sparrow T."/>
            <person name="Spaulding J."/>
            <person name="Stalker J."/>
            <person name="Stange-Thomann N."/>
            <person name="Stavropoulos S."/>
            <person name="Stone C."/>
            <person name="Strader C."/>
            <person name="Tesfaye S."/>
            <person name="Thomson T."/>
            <person name="Thoulutsang Y."/>
            <person name="Thoulutsang D."/>
            <person name="Topham K."/>
            <person name="Topping I."/>
            <person name="Tsamla T."/>
            <person name="Vassiliev H."/>
            <person name="Vo A."/>
            <person name="Wangchuk T."/>
            <person name="Wangdi T."/>
            <person name="Weiand M."/>
            <person name="Wilkinson J."/>
            <person name="Wilson A."/>
            <person name="Yadav S."/>
            <person name="Young G."/>
            <person name="Yu Q."/>
            <person name="Zembek L."/>
            <person name="Zhong D."/>
            <person name="Zimmer A."/>
            <person name="Zwirko Z."/>
            <person name="Jaffe D.B."/>
            <person name="Alvarez P."/>
            <person name="Brockman W."/>
            <person name="Butler J."/>
            <person name="Chin C."/>
            <person name="Gnerre S."/>
            <person name="Grabherr M."/>
            <person name="Kleber M."/>
            <person name="Mauceli E."/>
            <person name="MacCallum I."/>
        </authorList>
    </citation>
    <scope>NUCLEOTIDE SEQUENCE [LARGE SCALE GENOMIC DNA]</scope>
    <source>
        <strain evidence="11">Tucson 14024-0371.13</strain>
    </source>
</reference>
<keyword evidence="4 9" id="KW-0812">Transmembrane</keyword>
<evidence type="ECO:0000313" key="11">
    <source>
        <dbReference type="Proteomes" id="UP000007801"/>
    </source>
</evidence>
<evidence type="ECO:0000256" key="6">
    <source>
        <dbReference type="ARBA" id="ARBA00022989"/>
    </source>
</evidence>
<keyword evidence="5" id="KW-0999">Mitochondrion inner membrane</keyword>
<dbReference type="GO" id="GO:0005743">
    <property type="term" value="C:mitochondrial inner membrane"/>
    <property type="evidence" value="ECO:0007669"/>
    <property type="project" value="UniProtKB-SubCell"/>
</dbReference>